<protein>
    <submittedName>
        <fullName evidence="1">Uncharacterized protein</fullName>
    </submittedName>
</protein>
<organism evidence="1">
    <name type="scientific">bioreactor metagenome</name>
    <dbReference type="NCBI Taxonomy" id="1076179"/>
    <lineage>
        <taxon>unclassified sequences</taxon>
        <taxon>metagenomes</taxon>
        <taxon>ecological metagenomes</taxon>
    </lineage>
</organism>
<evidence type="ECO:0000313" key="1">
    <source>
        <dbReference type="EMBL" id="MPN49410.1"/>
    </source>
</evidence>
<gene>
    <name evidence="1" type="ORF">SDC9_197031</name>
</gene>
<sequence length="60" mass="6903">MALLIVAQIQFIYDVDDLSKQNTVFHIVVSVLKSGLDDRLSDGRFRRCYYAFYLNVTATV</sequence>
<comment type="caution">
    <text evidence="1">The sequence shown here is derived from an EMBL/GenBank/DDBJ whole genome shotgun (WGS) entry which is preliminary data.</text>
</comment>
<dbReference type="AlphaFoldDB" id="A0A645IE59"/>
<proteinExistence type="predicted"/>
<dbReference type="EMBL" id="VSSQ01112648">
    <property type="protein sequence ID" value="MPN49410.1"/>
    <property type="molecule type" value="Genomic_DNA"/>
</dbReference>
<accession>A0A645IE59</accession>
<name>A0A645IE59_9ZZZZ</name>
<reference evidence="1" key="1">
    <citation type="submission" date="2019-08" db="EMBL/GenBank/DDBJ databases">
        <authorList>
            <person name="Kucharzyk K."/>
            <person name="Murdoch R.W."/>
            <person name="Higgins S."/>
            <person name="Loffler F."/>
        </authorList>
    </citation>
    <scope>NUCLEOTIDE SEQUENCE</scope>
</reference>